<proteinExistence type="predicted"/>
<dbReference type="GO" id="GO:0004314">
    <property type="term" value="F:[acyl-carrier-protein] S-malonyltransferase activity"/>
    <property type="evidence" value="ECO:0007669"/>
    <property type="project" value="UniProtKB-EC"/>
</dbReference>
<evidence type="ECO:0000313" key="3">
    <source>
        <dbReference type="Proteomes" id="UP000280455"/>
    </source>
</evidence>
<accession>A0AAD0ZGI1</accession>
<evidence type="ECO:0000256" key="1">
    <source>
        <dbReference type="SAM" id="MobiDB-lite"/>
    </source>
</evidence>
<keyword evidence="2" id="KW-0808">Transferase</keyword>
<dbReference type="AlphaFoldDB" id="A0AAD0ZGI1"/>
<evidence type="ECO:0000313" key="2">
    <source>
        <dbReference type="EMBL" id="AZE28345.1"/>
    </source>
</evidence>
<organism evidence="2 3">
    <name type="scientific">Pseudomonas chlororaphis subsp. aureofaciens</name>
    <dbReference type="NCBI Taxonomy" id="587851"/>
    <lineage>
        <taxon>Bacteria</taxon>
        <taxon>Pseudomonadati</taxon>
        <taxon>Pseudomonadota</taxon>
        <taxon>Gammaproteobacteria</taxon>
        <taxon>Pseudomonadales</taxon>
        <taxon>Pseudomonadaceae</taxon>
        <taxon>Pseudomonas</taxon>
    </lineage>
</organism>
<dbReference type="EC" id="2.3.1.39" evidence="2"/>
<protein>
    <submittedName>
        <fullName evidence="2">Malonyl CoA-acyl carrier protein transacylase</fullName>
        <ecNumber evidence="2">2.3.1.39</ecNumber>
    </submittedName>
</protein>
<name>A0AAD0ZGI1_9PSED</name>
<reference evidence="2 3" key="1">
    <citation type="submission" date="2018-03" db="EMBL/GenBank/DDBJ databases">
        <title>Diversity of phytobeneficial traits revealed by whole-genome analysis of worldwide-isolated phenazine-producing Pseudomonas spp.</title>
        <authorList>
            <person name="Biessy A."/>
            <person name="Novinscak A."/>
            <person name="Blom J."/>
            <person name="Leger G."/>
            <person name="Thomashow L.S."/>
            <person name="Cazorla F.M."/>
            <person name="Josic D."/>
            <person name="Filion M."/>
        </authorList>
    </citation>
    <scope>NUCLEOTIDE SEQUENCE [LARGE SCALE GENOMIC DNA]</scope>
    <source>
        <strain evidence="2 3">ChPhzS24</strain>
    </source>
</reference>
<keyword evidence="2" id="KW-0012">Acyltransferase</keyword>
<dbReference type="Proteomes" id="UP000280455">
    <property type="component" value="Chromosome"/>
</dbReference>
<gene>
    <name evidence="2" type="ORF">C4K07_1545</name>
</gene>
<dbReference type="EMBL" id="CP027750">
    <property type="protein sequence ID" value="AZE28345.1"/>
    <property type="molecule type" value="Genomic_DNA"/>
</dbReference>
<feature type="region of interest" description="Disordered" evidence="1">
    <location>
        <begin position="1"/>
        <end position="23"/>
    </location>
</feature>
<sequence length="62" mass="7403">MQDLRPLRGRSQPSAAATRGRLLQSLPAHRRLRQRLQKNARTLYIGPWRFFSHWICKKSLLY</sequence>